<dbReference type="InterPro" id="IPR001932">
    <property type="entry name" value="PPM-type_phosphatase-like_dom"/>
</dbReference>
<reference evidence="3 4" key="1">
    <citation type="journal article" date="2018" name="Mol. Biol. Evol.">
        <title>Analysis of the draft genome of the red seaweed Gracilariopsis chorda provides insights into genome size evolution in Rhodophyta.</title>
        <authorList>
            <person name="Lee J."/>
            <person name="Yang E.C."/>
            <person name="Graf L."/>
            <person name="Yang J.H."/>
            <person name="Qiu H."/>
            <person name="Zel Zion U."/>
            <person name="Chan C.X."/>
            <person name="Stephens T.G."/>
            <person name="Weber A.P.M."/>
            <person name="Boo G.H."/>
            <person name="Boo S.M."/>
            <person name="Kim K.M."/>
            <person name="Shin Y."/>
            <person name="Jung M."/>
            <person name="Lee S.J."/>
            <person name="Yim H.S."/>
            <person name="Lee J.H."/>
            <person name="Bhattacharya D."/>
            <person name="Yoon H.S."/>
        </authorList>
    </citation>
    <scope>NUCLEOTIDE SEQUENCE [LARGE SCALE GENOMIC DNA]</scope>
    <source>
        <strain evidence="3 4">SKKU-2015</strain>
        <tissue evidence="3">Whole body</tissue>
    </source>
</reference>
<proteinExistence type="predicted"/>
<feature type="region of interest" description="Disordered" evidence="1">
    <location>
        <begin position="284"/>
        <end position="320"/>
    </location>
</feature>
<dbReference type="InterPro" id="IPR036457">
    <property type="entry name" value="PPM-type-like_dom_sf"/>
</dbReference>
<protein>
    <submittedName>
        <fullName evidence="3">Phosphatase 2C 49</fullName>
    </submittedName>
</protein>
<keyword evidence="4" id="KW-1185">Reference proteome</keyword>
<feature type="region of interest" description="Disordered" evidence="1">
    <location>
        <begin position="490"/>
        <end position="531"/>
    </location>
</feature>
<feature type="compositionally biased region" description="Basic and acidic residues" evidence="1">
    <location>
        <begin position="439"/>
        <end position="453"/>
    </location>
</feature>
<dbReference type="Proteomes" id="UP000247409">
    <property type="component" value="Unassembled WGS sequence"/>
</dbReference>
<accession>A0A2V3IYH4</accession>
<name>A0A2V3IYH4_9FLOR</name>
<dbReference type="EMBL" id="NBIV01000028">
    <property type="protein sequence ID" value="PXF47113.1"/>
    <property type="molecule type" value="Genomic_DNA"/>
</dbReference>
<gene>
    <name evidence="3" type="ORF">BWQ96_03055</name>
</gene>
<feature type="domain" description="PPM-type phosphatase" evidence="2">
    <location>
        <begin position="19"/>
        <end position="280"/>
    </location>
</feature>
<dbReference type="InterPro" id="IPR015655">
    <property type="entry name" value="PP2C"/>
</dbReference>
<comment type="caution">
    <text evidence="3">The sequence shown here is derived from an EMBL/GenBank/DDBJ whole genome shotgun (WGS) entry which is preliminary data.</text>
</comment>
<feature type="region of interest" description="Disordered" evidence="1">
    <location>
        <begin position="340"/>
        <end position="364"/>
    </location>
</feature>
<evidence type="ECO:0000313" key="4">
    <source>
        <dbReference type="Proteomes" id="UP000247409"/>
    </source>
</evidence>
<feature type="region of interest" description="Disordered" evidence="1">
    <location>
        <begin position="431"/>
        <end position="453"/>
    </location>
</feature>
<dbReference type="CDD" id="cd00143">
    <property type="entry name" value="PP2Cc"/>
    <property type="match status" value="1"/>
</dbReference>
<dbReference type="GO" id="GO:0004722">
    <property type="term" value="F:protein serine/threonine phosphatase activity"/>
    <property type="evidence" value="ECO:0007669"/>
    <property type="project" value="InterPro"/>
</dbReference>
<dbReference type="PROSITE" id="PS51746">
    <property type="entry name" value="PPM_2"/>
    <property type="match status" value="1"/>
</dbReference>
<feature type="compositionally biased region" description="Polar residues" evidence="1">
    <location>
        <begin position="340"/>
        <end position="360"/>
    </location>
</feature>
<dbReference type="SMART" id="SM00332">
    <property type="entry name" value="PP2Cc"/>
    <property type="match status" value="1"/>
</dbReference>
<sequence>MSRERSKHRRHLMYDDPVECGIFSATKDRRIPDETRTVSEVHRSPVQIATYAIFAGHGGAAAAELCARNFVPTLLTDSVLKRDPERAIRNACQAQEAFVLAKSALDCAYYGTTLLFTMIYGQKVYIANIGNSRAVLATKDGAQAITQEHDGSNSEEVARVTEAGGFFQDGKVNNLIPITRSIGDLELKDRKHITFPNRKMTGDIIIGVPDIYQRRLSPRDEFLVMASSEVWKNLSNNVVVQTIKDSLKRGDNPRTAAKKVVQAAVSAGARRSITVMILIFPTSTRRGHDKSVAPPSSRRGSRPSSIKRHSSNAEQELRSAKHVNNVPAFVLAAQAQEQNRAAVQRNVPDSSPITSPSGQALRSPIGHEDVTHKRDEQLASTPFLSLNALAGSSSNTSAYPKRQQEKKAQPEKSGTLRYKSRAAVRGHTVLGTTAVGPQKRNDQESFPQRHREVTRPPPVVIEQRIRDGVDPFVSPRAKTATVSRISELTASGATMGRDSSHGLEETGSGTGQPFDDAPGLADFNSAGPSKVRYREDGTVHTTRFGFWRELGRTFGRRK</sequence>
<evidence type="ECO:0000259" key="2">
    <source>
        <dbReference type="PROSITE" id="PS51746"/>
    </source>
</evidence>
<evidence type="ECO:0000256" key="1">
    <source>
        <dbReference type="SAM" id="MobiDB-lite"/>
    </source>
</evidence>
<organism evidence="3 4">
    <name type="scientific">Gracilariopsis chorda</name>
    <dbReference type="NCBI Taxonomy" id="448386"/>
    <lineage>
        <taxon>Eukaryota</taxon>
        <taxon>Rhodophyta</taxon>
        <taxon>Florideophyceae</taxon>
        <taxon>Rhodymeniophycidae</taxon>
        <taxon>Gracilariales</taxon>
        <taxon>Gracilariaceae</taxon>
        <taxon>Gracilariopsis</taxon>
    </lineage>
</organism>
<feature type="region of interest" description="Disordered" evidence="1">
    <location>
        <begin position="389"/>
        <end position="418"/>
    </location>
</feature>
<dbReference type="STRING" id="448386.A0A2V3IYH4"/>
<dbReference type="Gene3D" id="3.60.40.10">
    <property type="entry name" value="PPM-type phosphatase domain"/>
    <property type="match status" value="1"/>
</dbReference>
<feature type="compositionally biased region" description="Low complexity" evidence="1">
    <location>
        <begin position="389"/>
        <end position="398"/>
    </location>
</feature>
<dbReference type="OrthoDB" id="10264738at2759"/>
<dbReference type="AlphaFoldDB" id="A0A2V3IYH4"/>
<dbReference type="PANTHER" id="PTHR47992">
    <property type="entry name" value="PROTEIN PHOSPHATASE"/>
    <property type="match status" value="1"/>
</dbReference>
<dbReference type="SUPFAM" id="SSF81606">
    <property type="entry name" value="PP2C-like"/>
    <property type="match status" value="1"/>
</dbReference>
<feature type="compositionally biased region" description="Basic residues" evidence="1">
    <location>
        <begin position="299"/>
        <end position="310"/>
    </location>
</feature>
<evidence type="ECO:0000313" key="3">
    <source>
        <dbReference type="EMBL" id="PXF47113.1"/>
    </source>
</evidence>
<dbReference type="Pfam" id="PF00481">
    <property type="entry name" value="PP2C"/>
    <property type="match status" value="1"/>
</dbReference>